<keyword evidence="8 11" id="KW-0175">Coiled coil</keyword>
<keyword evidence="9" id="KW-0539">Nucleus</keyword>
<dbReference type="InterPro" id="IPR009800">
    <property type="entry name" value="HCR"/>
</dbReference>
<feature type="coiled-coil region" evidence="11">
    <location>
        <begin position="359"/>
        <end position="626"/>
    </location>
</feature>
<evidence type="ECO:0000256" key="7">
    <source>
        <dbReference type="ARBA" id="ARBA00022782"/>
    </source>
</evidence>
<sequence length="729" mass="82712">MFPPSGSTGLIPPSHFQARPLSTLPRMAPTWLSDIPLVQPPGHQDVSERRLDTQRPQVTMWERDVSSDRQEPGRRGRSWGLEGSQALSQQAEVIARQLQELRRLEEEVRLLRETSLQQKMRLEAQAMELEALARAEKAGRAEAEGLRAALAGAEVVRKNLEEGSQRELEEVQRLHQEQLSSLTQAHEEALSSLTSKAEGLEKSLSSLETRRAGEAKELAEAQREAELLRKQLSKTQEDLEAQVTLVENLRKYVGEQVPSEVHSQTWELERQKLLETMQHLQEDRDSLHATVELLQVRVQSLTHILALQEEELTRKVQPSDSLEPEFTRKCQSLLNRWREKVFALMVQLKAQELEHSDSVKQLKGQVASLQEKVTSQSQEQAILQRSLQDKAAEVEVERMGAKGLQLELSRAQEARRRWQQQTASAEEQLRLVVNAVSSCPLPPPVADVSLELQQLREERNRLDAELQLSARLIQQEVGRAREQGEAERQQLSKVAQQLEQELQQTQESLASLGLQLEVARQGQQESTEEAASLRQELTQQQELYGQALQEKVAEVETRLREQLSDTERRLNEARREHAKAVVSLRQIQRRAAQEKERSQELRRLQEEARKEEGQRLARRLQELERDKNLMLATLQQEGLLSRYKQQRLLTVLPSLLDKKKSVVSSPRPPECSASAPIAAAVPTRESIKGSLSVLLDDLQGLSEAISKEEAVCQGDNLDRCSSSNPQMSS</sequence>
<evidence type="ECO:0000256" key="8">
    <source>
        <dbReference type="ARBA" id="ARBA00023054"/>
    </source>
</evidence>
<evidence type="ECO:0000256" key="10">
    <source>
        <dbReference type="ARBA" id="ARBA00031932"/>
    </source>
</evidence>
<keyword evidence="6" id="KW-0963">Cytoplasm</keyword>
<keyword evidence="5" id="KW-0217">Developmental protein</keyword>
<evidence type="ECO:0000256" key="4">
    <source>
        <dbReference type="ARBA" id="ARBA00016468"/>
    </source>
</evidence>
<feature type="coiled-coil region" evidence="11">
    <location>
        <begin position="84"/>
        <end position="132"/>
    </location>
</feature>
<dbReference type="Proteomes" id="UP000236370">
    <property type="component" value="Unassembled WGS sequence"/>
</dbReference>
<feature type="compositionally biased region" description="Basic and acidic residues" evidence="12">
    <location>
        <begin position="208"/>
        <end position="218"/>
    </location>
</feature>
<evidence type="ECO:0000256" key="9">
    <source>
        <dbReference type="ARBA" id="ARBA00023242"/>
    </source>
</evidence>
<evidence type="ECO:0000256" key="11">
    <source>
        <dbReference type="SAM" id="Coils"/>
    </source>
</evidence>
<dbReference type="AlphaFoldDB" id="A0A2J8NXI5"/>
<gene>
    <name evidence="13" type="ORF">CK820_G0006802</name>
</gene>
<feature type="region of interest" description="Disordered" evidence="12">
    <location>
        <begin position="177"/>
        <end position="218"/>
    </location>
</feature>
<feature type="region of interest" description="Disordered" evidence="12">
    <location>
        <begin position="62"/>
        <end position="82"/>
    </location>
</feature>
<name>A0A2J8NXI5_PANTR</name>
<evidence type="ECO:0000256" key="2">
    <source>
        <dbReference type="ARBA" id="ARBA00004123"/>
    </source>
</evidence>
<evidence type="ECO:0000256" key="12">
    <source>
        <dbReference type="SAM" id="MobiDB-lite"/>
    </source>
</evidence>
<feature type="compositionally biased region" description="Basic and acidic residues" evidence="12">
    <location>
        <begin position="62"/>
        <end position="74"/>
    </location>
</feature>
<comment type="subcellular location">
    <subcellularLocation>
        <location evidence="3">Cytoplasm</location>
    </subcellularLocation>
    <subcellularLocation>
        <location evidence="2">Nucleus</location>
    </subcellularLocation>
</comment>
<dbReference type="EMBL" id="NBAG03000221">
    <property type="protein sequence ID" value="PNI76480.1"/>
    <property type="molecule type" value="Genomic_DNA"/>
</dbReference>
<dbReference type="PANTHER" id="PTHR46822">
    <property type="entry name" value="COILED-COIL ALPHA-HELICAL ROD PROTEIN 1"/>
    <property type="match status" value="1"/>
</dbReference>
<dbReference type="Pfam" id="PF07111">
    <property type="entry name" value="HCR"/>
    <property type="match status" value="1"/>
</dbReference>
<dbReference type="GO" id="GO:0005737">
    <property type="term" value="C:cytoplasm"/>
    <property type="evidence" value="ECO:0007669"/>
    <property type="project" value="UniProtKB-SubCell"/>
</dbReference>
<reference evidence="13 14" key="1">
    <citation type="submission" date="2017-12" db="EMBL/GenBank/DDBJ databases">
        <title>High-resolution comparative analysis of great ape genomes.</title>
        <authorList>
            <person name="Pollen A."/>
            <person name="Hastie A."/>
            <person name="Hormozdiari F."/>
            <person name="Dougherty M."/>
            <person name="Liu R."/>
            <person name="Chaisson M."/>
            <person name="Hoppe E."/>
            <person name="Hill C."/>
            <person name="Pang A."/>
            <person name="Hillier L."/>
            <person name="Baker C."/>
            <person name="Armstrong J."/>
            <person name="Shendure J."/>
            <person name="Paten B."/>
            <person name="Wilson R."/>
            <person name="Chao H."/>
            <person name="Schneider V."/>
            <person name="Ventura M."/>
            <person name="Kronenberg Z."/>
            <person name="Murali S."/>
            <person name="Gordon D."/>
            <person name="Cantsilieris S."/>
            <person name="Munson K."/>
            <person name="Nelson B."/>
            <person name="Raja A."/>
            <person name="Underwood J."/>
            <person name="Diekhans M."/>
            <person name="Fiddes I."/>
            <person name="Haussler D."/>
            <person name="Eichler E."/>
        </authorList>
    </citation>
    <scope>NUCLEOTIDE SEQUENCE [LARGE SCALE GENOMIC DNA]</scope>
    <source>
        <strain evidence="13">Yerkes chimp pedigree #C0471</strain>
    </source>
</reference>
<proteinExistence type="predicted"/>
<accession>A0A2J8NXI5</accession>
<keyword evidence="7" id="KW-0221">Differentiation</keyword>
<evidence type="ECO:0000313" key="14">
    <source>
        <dbReference type="Proteomes" id="UP000236370"/>
    </source>
</evidence>
<evidence type="ECO:0000256" key="1">
    <source>
        <dbReference type="ARBA" id="ARBA00003936"/>
    </source>
</evidence>
<evidence type="ECO:0000256" key="5">
    <source>
        <dbReference type="ARBA" id="ARBA00022473"/>
    </source>
</evidence>
<protein>
    <recommendedName>
        <fullName evidence="4">Coiled-coil alpha-helical rod protein 1</fullName>
    </recommendedName>
    <alternativeName>
        <fullName evidence="10">Alpha-helical coiled-coil rod protein</fullName>
    </alternativeName>
</protein>
<dbReference type="PANTHER" id="PTHR46822:SF1">
    <property type="entry name" value="COILED-COIL ALPHA-HELICAL ROD PROTEIN 1"/>
    <property type="match status" value="1"/>
</dbReference>
<dbReference type="GO" id="GO:0030154">
    <property type="term" value="P:cell differentiation"/>
    <property type="evidence" value="ECO:0007669"/>
    <property type="project" value="UniProtKB-KW"/>
</dbReference>
<comment type="caution">
    <text evidence="13">The sequence shown here is derived from an EMBL/GenBank/DDBJ whole genome shotgun (WGS) entry which is preliminary data.</text>
</comment>
<evidence type="ECO:0000313" key="13">
    <source>
        <dbReference type="EMBL" id="PNI76480.1"/>
    </source>
</evidence>
<dbReference type="GO" id="GO:0005634">
    <property type="term" value="C:nucleus"/>
    <property type="evidence" value="ECO:0007669"/>
    <property type="project" value="UniProtKB-SubCell"/>
</dbReference>
<comment type="function">
    <text evidence="1">May be a regulator of keratinocyte proliferation or differentiation.</text>
</comment>
<evidence type="ECO:0000256" key="6">
    <source>
        <dbReference type="ARBA" id="ARBA00022490"/>
    </source>
</evidence>
<evidence type="ECO:0000256" key="3">
    <source>
        <dbReference type="ARBA" id="ARBA00004496"/>
    </source>
</evidence>
<organism evidence="13 14">
    <name type="scientific">Pan troglodytes</name>
    <name type="common">Chimpanzee</name>
    <dbReference type="NCBI Taxonomy" id="9598"/>
    <lineage>
        <taxon>Eukaryota</taxon>
        <taxon>Metazoa</taxon>
        <taxon>Chordata</taxon>
        <taxon>Craniata</taxon>
        <taxon>Vertebrata</taxon>
        <taxon>Euteleostomi</taxon>
        <taxon>Mammalia</taxon>
        <taxon>Eutheria</taxon>
        <taxon>Euarchontoglires</taxon>
        <taxon>Primates</taxon>
        <taxon>Haplorrhini</taxon>
        <taxon>Catarrhini</taxon>
        <taxon>Hominidae</taxon>
        <taxon>Pan</taxon>
    </lineage>
</organism>